<dbReference type="Gene3D" id="3.30.70.1560">
    <property type="entry name" value="Alpha-L RNA-binding motif"/>
    <property type="match status" value="1"/>
</dbReference>
<organism evidence="5 6">
    <name type="scientific">Parasediminibacterium paludis</name>
    <dbReference type="NCBI Taxonomy" id="908966"/>
    <lineage>
        <taxon>Bacteria</taxon>
        <taxon>Pseudomonadati</taxon>
        <taxon>Bacteroidota</taxon>
        <taxon>Chitinophagia</taxon>
        <taxon>Chitinophagales</taxon>
        <taxon>Chitinophagaceae</taxon>
        <taxon>Parasediminibacterium</taxon>
    </lineage>
</organism>
<evidence type="ECO:0000259" key="4">
    <source>
        <dbReference type="Pfam" id="PF00849"/>
    </source>
</evidence>
<dbReference type="Gene3D" id="3.30.70.580">
    <property type="entry name" value="Pseudouridine synthase I, catalytic domain, N-terminal subdomain"/>
    <property type="match status" value="1"/>
</dbReference>
<dbReference type="InterPro" id="IPR000748">
    <property type="entry name" value="PsdUridine_synth_RsuA/RluB/E/F"/>
</dbReference>
<name>A0ABV8Q2Q4_9BACT</name>
<evidence type="ECO:0000256" key="1">
    <source>
        <dbReference type="ARBA" id="ARBA00008348"/>
    </source>
</evidence>
<evidence type="ECO:0000256" key="3">
    <source>
        <dbReference type="RuleBase" id="RU003887"/>
    </source>
</evidence>
<dbReference type="InterPro" id="IPR020094">
    <property type="entry name" value="TruA/RsuA/RluB/E/F_N"/>
</dbReference>
<reference evidence="6" key="1">
    <citation type="journal article" date="2019" name="Int. J. Syst. Evol. Microbiol.">
        <title>The Global Catalogue of Microorganisms (GCM) 10K type strain sequencing project: providing services to taxonomists for standard genome sequencing and annotation.</title>
        <authorList>
            <consortium name="The Broad Institute Genomics Platform"/>
            <consortium name="The Broad Institute Genome Sequencing Center for Infectious Disease"/>
            <person name="Wu L."/>
            <person name="Ma J."/>
        </authorList>
    </citation>
    <scope>NUCLEOTIDE SEQUENCE [LARGE SCALE GENOMIC DNA]</scope>
    <source>
        <strain evidence="6">CECT 8010</strain>
    </source>
</reference>
<dbReference type="SUPFAM" id="SSF55120">
    <property type="entry name" value="Pseudouridine synthase"/>
    <property type="match status" value="1"/>
</dbReference>
<dbReference type="EC" id="5.4.99.-" evidence="3"/>
<dbReference type="InterPro" id="IPR050343">
    <property type="entry name" value="RsuA_PseudoU_synthase"/>
</dbReference>
<evidence type="ECO:0000256" key="2">
    <source>
        <dbReference type="ARBA" id="ARBA00023235"/>
    </source>
</evidence>
<proteinExistence type="inferred from homology"/>
<sequence>MHRYFVINKPYHMVSQFISSHKVRLLGDVDFDFPEGTHAIGRLDNHSEGLLLLTTDKRVTKLLFESQIPHKRTYLVKVRREVSPEALLQLQTGVSIIIKGGVSYTTPPCDVQIVTPPADLFVGGSRQREDLPYTWLSITLTEGKYHQVRKMVAAVHHSCVRLIRTSIEGIELGNLQPGEVREMAATDFFEQLHIDRWQETKTSDENNL</sequence>
<dbReference type="InterPro" id="IPR042092">
    <property type="entry name" value="PsdUridine_s_RsuA/RluB/E/F_cat"/>
</dbReference>
<evidence type="ECO:0000313" key="6">
    <source>
        <dbReference type="Proteomes" id="UP001595906"/>
    </source>
</evidence>
<dbReference type="InterPro" id="IPR020103">
    <property type="entry name" value="PsdUridine_synth_cat_dom_sf"/>
</dbReference>
<dbReference type="NCBIfam" id="TIGR00093">
    <property type="entry name" value="pseudouridine synthase"/>
    <property type="match status" value="1"/>
</dbReference>
<feature type="domain" description="Pseudouridine synthase RsuA/RluA-like" evidence="4">
    <location>
        <begin position="4"/>
        <end position="154"/>
    </location>
</feature>
<keyword evidence="6" id="KW-1185">Reference proteome</keyword>
<comment type="similarity">
    <text evidence="1 3">Belongs to the pseudouridine synthase RsuA family.</text>
</comment>
<dbReference type="InterPro" id="IPR006145">
    <property type="entry name" value="PsdUridine_synth_RsuA/RluA"/>
</dbReference>
<protein>
    <recommendedName>
        <fullName evidence="3">Pseudouridine synthase</fullName>
        <ecNumber evidence="3">5.4.99.-</ecNumber>
    </recommendedName>
</protein>
<dbReference type="PROSITE" id="PS01149">
    <property type="entry name" value="PSI_RSU"/>
    <property type="match status" value="1"/>
</dbReference>
<dbReference type="InterPro" id="IPR018496">
    <property type="entry name" value="PsdUridine_synth_RsuA/RluB_CS"/>
</dbReference>
<dbReference type="Pfam" id="PF00849">
    <property type="entry name" value="PseudoU_synth_2"/>
    <property type="match status" value="1"/>
</dbReference>
<accession>A0ABV8Q2Q4</accession>
<dbReference type="PANTHER" id="PTHR47683">
    <property type="entry name" value="PSEUDOURIDINE SYNTHASE FAMILY PROTEIN-RELATED"/>
    <property type="match status" value="1"/>
</dbReference>
<keyword evidence="2 3" id="KW-0413">Isomerase</keyword>
<comment type="caution">
    <text evidence="5">The sequence shown here is derived from an EMBL/GenBank/DDBJ whole genome shotgun (WGS) entry which is preliminary data.</text>
</comment>
<dbReference type="PANTHER" id="PTHR47683:SF2">
    <property type="entry name" value="RNA-BINDING S4 DOMAIN-CONTAINING PROTEIN"/>
    <property type="match status" value="1"/>
</dbReference>
<dbReference type="Proteomes" id="UP001595906">
    <property type="component" value="Unassembled WGS sequence"/>
</dbReference>
<dbReference type="EMBL" id="JBHSDC010000029">
    <property type="protein sequence ID" value="MFC4233216.1"/>
    <property type="molecule type" value="Genomic_DNA"/>
</dbReference>
<evidence type="ECO:0000313" key="5">
    <source>
        <dbReference type="EMBL" id="MFC4233216.1"/>
    </source>
</evidence>
<dbReference type="RefSeq" id="WP_379015763.1">
    <property type="nucleotide sequence ID" value="NZ_JBHSDC010000029.1"/>
</dbReference>
<gene>
    <name evidence="5" type="ORF">ACFOW1_15045</name>
</gene>